<dbReference type="RefSeq" id="WP_184098050.1">
    <property type="nucleotide sequence ID" value="NZ_JACHHN010000002.1"/>
</dbReference>
<protein>
    <recommendedName>
        <fullName evidence="4">DUF2946 family protein</fullName>
    </recommendedName>
</protein>
<dbReference type="EMBL" id="JACHHN010000002">
    <property type="protein sequence ID" value="MBB5190193.1"/>
    <property type="molecule type" value="Genomic_DNA"/>
</dbReference>
<dbReference type="InterPro" id="IPR021333">
    <property type="entry name" value="DUF2946"/>
</dbReference>
<proteinExistence type="predicted"/>
<dbReference type="AlphaFoldDB" id="A0A840RCU1"/>
<evidence type="ECO:0000313" key="2">
    <source>
        <dbReference type="EMBL" id="MBB5190193.1"/>
    </source>
</evidence>
<keyword evidence="3" id="KW-1185">Reference proteome</keyword>
<dbReference type="Pfam" id="PF11162">
    <property type="entry name" value="DUF2946"/>
    <property type="match status" value="1"/>
</dbReference>
<gene>
    <name evidence="2" type="ORF">HNQ50_000915</name>
</gene>
<comment type="caution">
    <text evidence="2">The sequence shown here is derived from an EMBL/GenBank/DDBJ whole genome shotgun (WGS) entry which is preliminary data.</text>
</comment>
<reference evidence="2 3" key="1">
    <citation type="submission" date="2020-08" db="EMBL/GenBank/DDBJ databases">
        <title>Genomic Encyclopedia of Type Strains, Phase IV (KMG-IV): sequencing the most valuable type-strain genomes for metagenomic binning, comparative biology and taxonomic classification.</title>
        <authorList>
            <person name="Goeker M."/>
        </authorList>
    </citation>
    <scope>NUCLEOTIDE SEQUENCE [LARGE SCALE GENOMIC DNA]</scope>
    <source>
        <strain evidence="2 3">DSM 18233</strain>
    </source>
</reference>
<evidence type="ECO:0000313" key="3">
    <source>
        <dbReference type="Proteomes" id="UP000543030"/>
    </source>
</evidence>
<feature type="region of interest" description="Disordered" evidence="1">
    <location>
        <begin position="43"/>
        <end position="65"/>
    </location>
</feature>
<evidence type="ECO:0008006" key="4">
    <source>
        <dbReference type="Google" id="ProtNLM"/>
    </source>
</evidence>
<dbReference type="Proteomes" id="UP000543030">
    <property type="component" value="Unassembled WGS sequence"/>
</dbReference>
<accession>A0A840RCU1</accession>
<sequence>MYRQLHLLRLALIAALLAMLAAVLVPAVMQMLNPVAVELTTTDSQRERSVCSQQQHQHAGESGQGQSCPMCSVFCHAPTLPGLPQVTFMAPRNSGWPSLPPAPARLIVAALTSPPARAPPANR</sequence>
<organism evidence="2 3">
    <name type="scientific">Silvimonas terrae</name>
    <dbReference type="NCBI Taxonomy" id="300266"/>
    <lineage>
        <taxon>Bacteria</taxon>
        <taxon>Pseudomonadati</taxon>
        <taxon>Pseudomonadota</taxon>
        <taxon>Betaproteobacteria</taxon>
        <taxon>Neisseriales</taxon>
        <taxon>Chitinibacteraceae</taxon>
        <taxon>Silvimonas</taxon>
    </lineage>
</organism>
<name>A0A840RCU1_9NEIS</name>
<evidence type="ECO:0000256" key="1">
    <source>
        <dbReference type="SAM" id="MobiDB-lite"/>
    </source>
</evidence>